<protein>
    <submittedName>
        <fullName evidence="1">Uncharacterized protein</fullName>
    </submittedName>
</protein>
<dbReference type="Proteomes" id="UP001497535">
    <property type="component" value="Unassembled WGS sequence"/>
</dbReference>
<name>A0ACB0YQQ8_MELEN</name>
<accession>A0ACB0YQQ8</accession>
<organism evidence="1 2">
    <name type="scientific">Meloidogyne enterolobii</name>
    <name type="common">Root-knot nematode worm</name>
    <name type="synonym">Meloidogyne mayaguensis</name>
    <dbReference type="NCBI Taxonomy" id="390850"/>
    <lineage>
        <taxon>Eukaryota</taxon>
        <taxon>Metazoa</taxon>
        <taxon>Ecdysozoa</taxon>
        <taxon>Nematoda</taxon>
        <taxon>Chromadorea</taxon>
        <taxon>Rhabditida</taxon>
        <taxon>Tylenchina</taxon>
        <taxon>Tylenchomorpha</taxon>
        <taxon>Tylenchoidea</taxon>
        <taxon>Meloidogynidae</taxon>
        <taxon>Meloidogyninae</taxon>
        <taxon>Meloidogyne</taxon>
    </lineage>
</organism>
<evidence type="ECO:0000313" key="2">
    <source>
        <dbReference type="Proteomes" id="UP001497535"/>
    </source>
</evidence>
<reference evidence="1" key="1">
    <citation type="submission" date="2023-11" db="EMBL/GenBank/DDBJ databases">
        <authorList>
            <person name="Poullet M."/>
        </authorList>
    </citation>
    <scope>NUCLEOTIDE SEQUENCE</scope>
    <source>
        <strain evidence="1">E1834</strain>
    </source>
</reference>
<keyword evidence="2" id="KW-1185">Reference proteome</keyword>
<comment type="caution">
    <text evidence="1">The sequence shown here is derived from an EMBL/GenBank/DDBJ whole genome shotgun (WGS) entry which is preliminary data.</text>
</comment>
<gene>
    <name evidence="1" type="ORF">MENTE1834_LOCUS15471</name>
</gene>
<evidence type="ECO:0000313" key="1">
    <source>
        <dbReference type="EMBL" id="CAK5058551.1"/>
    </source>
</evidence>
<sequence>MKKRSQKRRETKRYACAKCYRIGKERREKRSFERTFSIQGRRTITITS</sequence>
<proteinExistence type="predicted"/>
<dbReference type="EMBL" id="CAVMJV010000017">
    <property type="protein sequence ID" value="CAK5058551.1"/>
    <property type="molecule type" value="Genomic_DNA"/>
</dbReference>